<dbReference type="EMBL" id="VLTM01000003">
    <property type="protein sequence ID" value="KAA0168114.1"/>
    <property type="molecule type" value="Genomic_DNA"/>
</dbReference>
<proteinExistence type="predicted"/>
<evidence type="ECO:0000313" key="4">
    <source>
        <dbReference type="EMBL" id="KAA0169383.1"/>
    </source>
</evidence>
<accession>A0A5A8DVA0</accession>
<feature type="chain" id="PRO_5036365958" evidence="2">
    <location>
        <begin position="18"/>
        <end position="350"/>
    </location>
</feature>
<evidence type="ECO:0000256" key="2">
    <source>
        <dbReference type="SAM" id="SignalP"/>
    </source>
</evidence>
<protein>
    <submittedName>
        <fullName evidence="4">Uncharacterized protein</fullName>
    </submittedName>
</protein>
<dbReference type="Proteomes" id="UP000324907">
    <property type="component" value="Unassembled WGS sequence"/>
</dbReference>
<comment type="caution">
    <text evidence="4">The sequence shown here is derived from an EMBL/GenBank/DDBJ whole genome shotgun (WGS) entry which is preliminary data.</text>
</comment>
<dbReference type="Proteomes" id="UP000325113">
    <property type="component" value="Unassembled WGS sequence"/>
</dbReference>
<gene>
    <name evidence="4" type="ORF">FNF28_02164</name>
    <name evidence="3" type="ORF">FNF31_00612</name>
</gene>
<evidence type="ECO:0000313" key="5">
    <source>
        <dbReference type="Proteomes" id="UP000324907"/>
    </source>
</evidence>
<feature type="region of interest" description="Disordered" evidence="1">
    <location>
        <begin position="19"/>
        <end position="47"/>
    </location>
</feature>
<reference evidence="5 6" key="1">
    <citation type="submission" date="2019-07" db="EMBL/GenBank/DDBJ databases">
        <title>Genomes of Cafeteria roenbergensis.</title>
        <authorList>
            <person name="Fischer M.G."/>
            <person name="Hackl T."/>
            <person name="Roman M."/>
        </authorList>
    </citation>
    <scope>NUCLEOTIDE SEQUENCE [LARGE SCALE GENOMIC DNA]</scope>
    <source>
        <strain evidence="3 6">Cflag</strain>
        <strain evidence="4 5">RCC970-E3</strain>
    </source>
</reference>
<evidence type="ECO:0000256" key="1">
    <source>
        <dbReference type="SAM" id="MobiDB-lite"/>
    </source>
</evidence>
<keyword evidence="2" id="KW-0732">Signal</keyword>
<dbReference type="EMBL" id="VLTL01000023">
    <property type="protein sequence ID" value="KAA0169383.1"/>
    <property type="molecule type" value="Genomic_DNA"/>
</dbReference>
<evidence type="ECO:0000313" key="3">
    <source>
        <dbReference type="EMBL" id="KAA0168114.1"/>
    </source>
</evidence>
<organism evidence="4 5">
    <name type="scientific">Cafeteria roenbergensis</name>
    <name type="common">Marine flagellate</name>
    <dbReference type="NCBI Taxonomy" id="33653"/>
    <lineage>
        <taxon>Eukaryota</taxon>
        <taxon>Sar</taxon>
        <taxon>Stramenopiles</taxon>
        <taxon>Bigyra</taxon>
        <taxon>Opalozoa</taxon>
        <taxon>Bicosoecida</taxon>
        <taxon>Cafeteriaceae</taxon>
        <taxon>Cafeteria</taxon>
    </lineage>
</organism>
<name>A0A5A8DVA0_CAFRO</name>
<dbReference type="AlphaFoldDB" id="A0A5A8DVA0"/>
<evidence type="ECO:0000313" key="6">
    <source>
        <dbReference type="Proteomes" id="UP000325113"/>
    </source>
</evidence>
<feature type="signal peptide" evidence="2">
    <location>
        <begin position="1"/>
        <end position="17"/>
    </location>
</feature>
<sequence>MRGLILMVAALAAAAHARIGSGQDGPSKGGEQQALQPSGQADAPAAPFAGALGPDIPGLGGACKVLLPGSDAASPTLDAPAWFSMVSTAAEAGDAGKFVPAMTRLCGDRLNAEEVPFHKSVPADDKKPAVSAALGKLSAACSAASAGAADVGSKYASAFDELCPPRTALGPSMPQSCAATLSSSVDGRSVRMLLYLSEVREAAAISNDGVFVAGIRGVCGPSIEQSGAEWATHAPTKDSPVQARVLDLLDSMRGACGEAEQDPSRYAKAWAELCPASPAEAARGAASKPDETCDGTLATLRTRTAELVASGKRVAELATAALGDIKDDDARTHLEQAVADFGTAAAAAQE</sequence>